<dbReference type="RefSeq" id="WP_151968319.1">
    <property type="nucleotide sequence ID" value="NZ_AP019860.1"/>
</dbReference>
<proteinExistence type="predicted"/>
<feature type="transmembrane region" description="Helical" evidence="1">
    <location>
        <begin position="106"/>
        <end position="128"/>
    </location>
</feature>
<dbReference type="KEGG" id="uam:UABAM_02503"/>
<dbReference type="AlphaFoldDB" id="A0A5S9IMB4"/>
<feature type="transmembrane region" description="Helical" evidence="1">
    <location>
        <begin position="19"/>
        <end position="35"/>
    </location>
</feature>
<organism evidence="2 3">
    <name type="scientific">Uabimicrobium amorphum</name>
    <dbReference type="NCBI Taxonomy" id="2596890"/>
    <lineage>
        <taxon>Bacteria</taxon>
        <taxon>Pseudomonadati</taxon>
        <taxon>Planctomycetota</taxon>
        <taxon>Candidatus Uabimicrobiia</taxon>
        <taxon>Candidatus Uabimicrobiales</taxon>
        <taxon>Candidatus Uabimicrobiaceae</taxon>
        <taxon>Candidatus Uabimicrobium</taxon>
    </lineage>
</organism>
<evidence type="ECO:0000313" key="3">
    <source>
        <dbReference type="Proteomes" id="UP000326354"/>
    </source>
</evidence>
<keyword evidence="1" id="KW-0472">Membrane</keyword>
<evidence type="ECO:0000313" key="2">
    <source>
        <dbReference type="EMBL" id="BBM84147.1"/>
    </source>
</evidence>
<keyword evidence="1" id="KW-1133">Transmembrane helix</keyword>
<protein>
    <submittedName>
        <fullName evidence="2">Uncharacterized protein</fullName>
    </submittedName>
</protein>
<gene>
    <name evidence="2" type="ORF">UABAM_02503</name>
</gene>
<feature type="transmembrane region" description="Helical" evidence="1">
    <location>
        <begin position="140"/>
        <end position="161"/>
    </location>
</feature>
<keyword evidence="3" id="KW-1185">Reference proteome</keyword>
<dbReference type="Proteomes" id="UP000326354">
    <property type="component" value="Chromosome"/>
</dbReference>
<accession>A0A5S9IMB4</accession>
<sequence length="167" mass="18907">MNEILFSCIKDGYKQIQKYIMFLYISVFFFGYTVMSDGKQSLDISGLEVSTAWLGFLAFCAYWAIFGVIVAMGKKVKYLLDQLEKTDATLHEVALHYPSIINAQSFLTMLVIGLPALCNGFLFSVIVLNLFKVDSSNLTYLIFGVCTFIFCLPVRFVALYLDMDDDD</sequence>
<reference evidence="2 3" key="1">
    <citation type="submission" date="2019-08" db="EMBL/GenBank/DDBJ databases">
        <title>Complete genome sequence of Candidatus Uab amorphum.</title>
        <authorList>
            <person name="Shiratori T."/>
            <person name="Suzuki S."/>
            <person name="Kakizawa Y."/>
            <person name="Ishida K."/>
        </authorList>
    </citation>
    <scope>NUCLEOTIDE SEQUENCE [LARGE SCALE GENOMIC DNA]</scope>
    <source>
        <strain evidence="2 3">SRT547</strain>
    </source>
</reference>
<feature type="transmembrane region" description="Helical" evidence="1">
    <location>
        <begin position="50"/>
        <end position="72"/>
    </location>
</feature>
<name>A0A5S9IMB4_UABAM</name>
<keyword evidence="1" id="KW-0812">Transmembrane</keyword>
<dbReference type="EMBL" id="AP019860">
    <property type="protein sequence ID" value="BBM84147.1"/>
    <property type="molecule type" value="Genomic_DNA"/>
</dbReference>
<evidence type="ECO:0000256" key="1">
    <source>
        <dbReference type="SAM" id="Phobius"/>
    </source>
</evidence>